<dbReference type="InterPro" id="IPR006311">
    <property type="entry name" value="TAT_signal"/>
</dbReference>
<evidence type="ECO:0000313" key="2">
    <source>
        <dbReference type="Proteomes" id="UP000006281"/>
    </source>
</evidence>
<name>K0K673_SACES</name>
<dbReference type="AlphaFoldDB" id="K0K673"/>
<sequence>MLGTLGEVQTNLTMGVIVGHSTTRRRTVRTVAALAMAAGALTVTAGPSVAATAAGTAAASGCVTTNIHNVPSAREAGWTVDCTDRRYVYADVVVFAGGVADSNPSEGKWVDAGTTWQDLNVYPQTTPAIDHICVHLVSYIDPTDPFEQPSVIGHSCV</sequence>
<dbReference type="HOGENOM" id="CLU_1676584_0_0_11"/>
<dbReference type="PATRIC" id="fig|1179773.3.peg.4781"/>
<reference evidence="1 2" key="1">
    <citation type="journal article" date="2012" name="BMC Genomics">
        <title>Complete genome sequence of Saccharothrix espanaensis DSM 44229T and comparison to the other completely sequenced Pseudonocardiaceae.</title>
        <authorList>
            <person name="Strobel T."/>
            <person name="Al-Dilaimi A."/>
            <person name="Blom J."/>
            <person name="Gessner A."/>
            <person name="Kalinowski J."/>
            <person name="Luzhetska M."/>
            <person name="Puhler A."/>
            <person name="Szczepanowski R."/>
            <person name="Bechthold A."/>
            <person name="Ruckert C."/>
        </authorList>
    </citation>
    <scope>NUCLEOTIDE SEQUENCE [LARGE SCALE GENOMIC DNA]</scope>
    <source>
        <strain evidence="2">ATCC 51144 / DSM 44229 / JCM 9112 / NBRC 15066 / NRRL 15764</strain>
    </source>
</reference>
<proteinExistence type="predicted"/>
<evidence type="ECO:0000313" key="1">
    <source>
        <dbReference type="EMBL" id="CCH32048.1"/>
    </source>
</evidence>
<accession>K0K673</accession>
<dbReference type="PROSITE" id="PS51318">
    <property type="entry name" value="TAT"/>
    <property type="match status" value="1"/>
</dbReference>
<gene>
    <name evidence="1" type="ordered locus">BN6_47730</name>
</gene>
<protein>
    <submittedName>
        <fullName evidence="1">Uncharacterized protein</fullName>
    </submittedName>
</protein>
<dbReference type="Proteomes" id="UP000006281">
    <property type="component" value="Chromosome"/>
</dbReference>
<dbReference type="EMBL" id="HE804045">
    <property type="protein sequence ID" value="CCH32048.1"/>
    <property type="molecule type" value="Genomic_DNA"/>
</dbReference>
<keyword evidence="2" id="KW-1185">Reference proteome</keyword>
<dbReference type="KEGG" id="sesp:BN6_47730"/>
<organism evidence="1 2">
    <name type="scientific">Saccharothrix espanaensis (strain ATCC 51144 / DSM 44229 / JCM 9112 / NBRC 15066 / NRRL 15764)</name>
    <dbReference type="NCBI Taxonomy" id="1179773"/>
    <lineage>
        <taxon>Bacteria</taxon>
        <taxon>Bacillati</taxon>
        <taxon>Actinomycetota</taxon>
        <taxon>Actinomycetes</taxon>
        <taxon>Pseudonocardiales</taxon>
        <taxon>Pseudonocardiaceae</taxon>
        <taxon>Saccharothrix</taxon>
    </lineage>
</organism>